<organism evidence="3 4">
    <name type="scientific">Mucilaginibacter yixingensis</name>
    <dbReference type="NCBI Taxonomy" id="1295612"/>
    <lineage>
        <taxon>Bacteria</taxon>
        <taxon>Pseudomonadati</taxon>
        <taxon>Bacteroidota</taxon>
        <taxon>Sphingobacteriia</taxon>
        <taxon>Sphingobacteriales</taxon>
        <taxon>Sphingobacteriaceae</taxon>
        <taxon>Mucilaginibacter</taxon>
    </lineage>
</organism>
<dbReference type="Proteomes" id="UP000244168">
    <property type="component" value="Unassembled WGS sequence"/>
</dbReference>
<evidence type="ECO:0000256" key="1">
    <source>
        <dbReference type="ARBA" id="ARBA00022679"/>
    </source>
</evidence>
<evidence type="ECO:0000313" key="3">
    <source>
        <dbReference type="EMBL" id="PTQ99673.1"/>
    </source>
</evidence>
<dbReference type="EMBL" id="QAOQ01000002">
    <property type="protein sequence ID" value="PTQ99673.1"/>
    <property type="molecule type" value="Genomic_DNA"/>
</dbReference>
<name>A0A2T5JD42_9SPHI</name>
<dbReference type="SUPFAM" id="SSF53901">
    <property type="entry name" value="Thiolase-like"/>
    <property type="match status" value="1"/>
</dbReference>
<dbReference type="PANTHER" id="PTHR11712:SF336">
    <property type="entry name" value="3-OXOACYL-[ACYL-CARRIER-PROTEIN] SYNTHASE, MITOCHONDRIAL"/>
    <property type="match status" value="1"/>
</dbReference>
<accession>A0A2T5JD42</accession>
<keyword evidence="1" id="KW-0808">Transferase</keyword>
<reference evidence="3 4" key="1">
    <citation type="submission" date="2018-04" db="EMBL/GenBank/DDBJ databases">
        <title>Genomic Encyclopedia of Archaeal and Bacterial Type Strains, Phase II (KMG-II): from individual species to whole genera.</title>
        <authorList>
            <person name="Goeker M."/>
        </authorList>
    </citation>
    <scope>NUCLEOTIDE SEQUENCE [LARGE SCALE GENOMIC DNA]</scope>
    <source>
        <strain evidence="3 4">DSM 26809</strain>
    </source>
</reference>
<gene>
    <name evidence="3" type="ORF">C8P68_102501</name>
</gene>
<dbReference type="GO" id="GO:0004315">
    <property type="term" value="F:3-oxoacyl-[acyl-carrier-protein] synthase activity"/>
    <property type="evidence" value="ECO:0007669"/>
    <property type="project" value="TreeGrafter"/>
</dbReference>
<comment type="caution">
    <text evidence="3">The sequence shown here is derived from an EMBL/GenBank/DDBJ whole genome shotgun (WGS) entry which is preliminary data.</text>
</comment>
<dbReference type="Pfam" id="PF13723">
    <property type="entry name" value="Ketoacyl-synt_2"/>
    <property type="match status" value="1"/>
</dbReference>
<dbReference type="InterPro" id="IPR016039">
    <property type="entry name" value="Thiolase-like"/>
</dbReference>
<sequence>MRAYIRSASAITAQNTFEQEQLLSDVINYDTARLKAVEPDYKQYLDPKAIRRMSRIVKMGLTTAKDALQQAAVDQPDAIVTGTAYGCLEDTGVFLRGMIGQQEQDLSPTAFIQSTHNTVGAQIALNLKSHRYNNTFVHKGFSFENALIDALLLMAEGDAQQVLAGAIDELTDDSFNILNRFDLYKNGDINTAVLYANPSAGTIAGEGSAFFVLGSTPKDGDMCVLDAMEIFYNPESAADVQQKITAFLAAQSLTSADINVVLTGKNGDEKTDQFIDQYTNGIFDGSQLCAYKHLFGEYPTVSGPALWLGAEVLKKQAVPDALAASTNAPLNKLLLINQYKNKYFSLMLLSAV</sequence>
<dbReference type="InterPro" id="IPR014030">
    <property type="entry name" value="Ketoacyl_synth_N"/>
</dbReference>
<dbReference type="PANTHER" id="PTHR11712">
    <property type="entry name" value="POLYKETIDE SYNTHASE-RELATED"/>
    <property type="match status" value="1"/>
</dbReference>
<feature type="domain" description="Beta-ketoacyl synthase-like N-terminal" evidence="2">
    <location>
        <begin position="45"/>
        <end position="176"/>
    </location>
</feature>
<proteinExistence type="predicted"/>
<evidence type="ECO:0000259" key="2">
    <source>
        <dbReference type="Pfam" id="PF13723"/>
    </source>
</evidence>
<dbReference type="GO" id="GO:0006633">
    <property type="term" value="P:fatty acid biosynthetic process"/>
    <property type="evidence" value="ECO:0007669"/>
    <property type="project" value="TreeGrafter"/>
</dbReference>
<dbReference type="AlphaFoldDB" id="A0A2T5JD42"/>
<dbReference type="InterPro" id="IPR000794">
    <property type="entry name" value="Beta-ketoacyl_synthase"/>
</dbReference>
<protein>
    <submittedName>
        <fullName evidence="3">Beta-ketoacyl synthase-like protein</fullName>
    </submittedName>
</protein>
<evidence type="ECO:0000313" key="4">
    <source>
        <dbReference type="Proteomes" id="UP000244168"/>
    </source>
</evidence>
<keyword evidence="4" id="KW-1185">Reference proteome</keyword>
<dbReference type="RefSeq" id="WP_107827592.1">
    <property type="nucleotide sequence ID" value="NZ_CP160205.1"/>
</dbReference>
<dbReference type="Gene3D" id="3.40.47.10">
    <property type="match status" value="1"/>
</dbReference>
<dbReference type="OrthoDB" id="1404523at2"/>